<dbReference type="InterPro" id="IPR002877">
    <property type="entry name" value="RNA_MeTrfase_FtsJ_dom"/>
</dbReference>
<dbReference type="Proteomes" id="UP000663848">
    <property type="component" value="Unassembled WGS sequence"/>
</dbReference>
<dbReference type="EMBL" id="CAJOBR010061775">
    <property type="protein sequence ID" value="CAF5074043.1"/>
    <property type="molecule type" value="Genomic_DNA"/>
</dbReference>
<organism evidence="2 3">
    <name type="scientific">Rotaria socialis</name>
    <dbReference type="NCBI Taxonomy" id="392032"/>
    <lineage>
        <taxon>Eukaryota</taxon>
        <taxon>Metazoa</taxon>
        <taxon>Spiralia</taxon>
        <taxon>Gnathifera</taxon>
        <taxon>Rotifera</taxon>
        <taxon>Eurotatoria</taxon>
        <taxon>Bdelloidea</taxon>
        <taxon>Philodinida</taxon>
        <taxon>Philodinidae</taxon>
        <taxon>Rotaria</taxon>
    </lineage>
</organism>
<name>A0A822DIS8_9BILA</name>
<reference evidence="2" key="1">
    <citation type="submission" date="2021-02" db="EMBL/GenBank/DDBJ databases">
        <authorList>
            <person name="Nowell W R."/>
        </authorList>
    </citation>
    <scope>NUCLEOTIDE SEQUENCE</scope>
</reference>
<dbReference type="AlphaFoldDB" id="A0A822DIS8"/>
<gene>
    <name evidence="2" type="ORF">QYT958_LOCUS43464</name>
</gene>
<dbReference type="InterPro" id="IPR029063">
    <property type="entry name" value="SAM-dependent_MTases_sf"/>
</dbReference>
<comment type="caution">
    <text evidence="2">The sequence shown here is derived from an EMBL/GenBank/DDBJ whole genome shotgun (WGS) entry which is preliminary data.</text>
</comment>
<feature type="domain" description="Ribosomal RNA methyltransferase FtsJ" evidence="1">
    <location>
        <begin position="16"/>
        <end position="54"/>
    </location>
</feature>
<proteinExistence type="predicted"/>
<dbReference type="SUPFAM" id="SSF53335">
    <property type="entry name" value="S-adenosyl-L-methionine-dependent methyltransferases"/>
    <property type="match status" value="1"/>
</dbReference>
<dbReference type="GO" id="GO:0008168">
    <property type="term" value="F:methyltransferase activity"/>
    <property type="evidence" value="ECO:0007669"/>
    <property type="project" value="InterPro"/>
</dbReference>
<accession>A0A822DIS8</accession>
<dbReference type="GO" id="GO:0032259">
    <property type="term" value="P:methylation"/>
    <property type="evidence" value="ECO:0007669"/>
    <property type="project" value="InterPro"/>
</dbReference>
<dbReference type="Gene3D" id="3.40.50.150">
    <property type="entry name" value="Vaccinia Virus protein VP39"/>
    <property type="match status" value="1"/>
</dbReference>
<evidence type="ECO:0000259" key="1">
    <source>
        <dbReference type="Pfam" id="PF01728"/>
    </source>
</evidence>
<sequence length="60" mass="6562">MAMEEIESNNNICLVSQDRIKHFLDLGCAPGGFSRWIIENNPSCTGLGITLPPDLGGFHM</sequence>
<dbReference type="Pfam" id="PF01728">
    <property type="entry name" value="FtsJ"/>
    <property type="match status" value="1"/>
</dbReference>
<evidence type="ECO:0000313" key="2">
    <source>
        <dbReference type="EMBL" id="CAF5074043.1"/>
    </source>
</evidence>
<feature type="non-terminal residue" evidence="2">
    <location>
        <position position="60"/>
    </location>
</feature>
<protein>
    <recommendedName>
        <fullName evidence="1">Ribosomal RNA methyltransferase FtsJ domain-containing protein</fullName>
    </recommendedName>
</protein>
<evidence type="ECO:0000313" key="3">
    <source>
        <dbReference type="Proteomes" id="UP000663848"/>
    </source>
</evidence>